<name>A0ACC2QDE2_9NEOP</name>
<evidence type="ECO:0000313" key="2">
    <source>
        <dbReference type="Proteomes" id="UP001231649"/>
    </source>
</evidence>
<evidence type="ECO:0000313" key="1">
    <source>
        <dbReference type="EMBL" id="KAJ8714887.1"/>
    </source>
</evidence>
<sequence length="344" mass="38792">MKKSEVQPIHRGFRFKVSDVKACRICLATNVKLFRLQDTHLGNCIKSIGGFSTSSCGGLPNFVCYECAPTLLKCAKLIEKSKTAEATILNIIAKNGRITKPLIEREKKSQPDLKSSLDSYLLQNYYHITYDDSNQSSGHIETESKNNIETETDTSSMENKDGTNVIVEDKKQEDKKSVAEIVADAIPTVEIAADAIPTVEIESSDGEPTEEYISLLPHKSTENLEKCAKGISHVFQKKSRRRERKKNRNNLAAEFADIRQNFTTHKISIHGSVRCNVCRVGFLDEDDLFYHTERIHTYKFKCKYCSMLLNNVDDAKYHINYVCTAIDPRQRNCGVSNPPPTMGN</sequence>
<organism evidence="1 2">
    <name type="scientific">Mythimna loreyi</name>
    <dbReference type="NCBI Taxonomy" id="667449"/>
    <lineage>
        <taxon>Eukaryota</taxon>
        <taxon>Metazoa</taxon>
        <taxon>Ecdysozoa</taxon>
        <taxon>Arthropoda</taxon>
        <taxon>Hexapoda</taxon>
        <taxon>Insecta</taxon>
        <taxon>Pterygota</taxon>
        <taxon>Neoptera</taxon>
        <taxon>Endopterygota</taxon>
        <taxon>Lepidoptera</taxon>
        <taxon>Glossata</taxon>
        <taxon>Ditrysia</taxon>
        <taxon>Noctuoidea</taxon>
        <taxon>Noctuidae</taxon>
        <taxon>Noctuinae</taxon>
        <taxon>Hadenini</taxon>
        <taxon>Mythimna</taxon>
    </lineage>
</organism>
<protein>
    <submittedName>
        <fullName evidence="1">Uncharacterized protein</fullName>
    </submittedName>
</protein>
<reference evidence="1" key="1">
    <citation type="submission" date="2023-03" db="EMBL/GenBank/DDBJ databases">
        <title>Chromosome-level genomes of two armyworms, Mythimna separata and Mythimna loreyi, provide insights into the biosynthesis and reception of sex pheromones.</title>
        <authorList>
            <person name="Zhao H."/>
        </authorList>
    </citation>
    <scope>NUCLEOTIDE SEQUENCE</scope>
    <source>
        <strain evidence="1">BeijingLab</strain>
    </source>
</reference>
<comment type="caution">
    <text evidence="1">The sequence shown here is derived from an EMBL/GenBank/DDBJ whole genome shotgun (WGS) entry which is preliminary data.</text>
</comment>
<gene>
    <name evidence="1" type="ORF">PYW08_004868</name>
</gene>
<dbReference type="Proteomes" id="UP001231649">
    <property type="component" value="Chromosome 17"/>
</dbReference>
<accession>A0ACC2QDE2</accession>
<proteinExistence type="predicted"/>
<keyword evidence="2" id="KW-1185">Reference proteome</keyword>
<dbReference type="EMBL" id="CM056793">
    <property type="protein sequence ID" value="KAJ8714887.1"/>
    <property type="molecule type" value="Genomic_DNA"/>
</dbReference>